<comment type="similarity">
    <text evidence="7 8">Belongs to the IspF family.</text>
</comment>
<dbReference type="PANTHER" id="PTHR43181:SF1">
    <property type="entry name" value="2-C-METHYL-D-ERYTHRITOL 2,4-CYCLODIPHOSPHATE SYNTHASE, CHLOROPLASTIC"/>
    <property type="match status" value="1"/>
</dbReference>
<feature type="binding site" evidence="7">
    <location>
        <position position="10"/>
    </location>
    <ligand>
        <name>a divalent metal cation</name>
        <dbReference type="ChEBI" id="CHEBI:60240"/>
    </ligand>
</feature>
<keyword evidence="5 7" id="KW-0414">Isoprene biosynthesis</keyword>
<evidence type="ECO:0000313" key="11">
    <source>
        <dbReference type="Proteomes" id="UP001054846"/>
    </source>
</evidence>
<feature type="site" description="Transition state stabilizer" evidence="7">
    <location>
        <position position="34"/>
    </location>
</feature>
<dbReference type="Pfam" id="PF02542">
    <property type="entry name" value="YgbB"/>
    <property type="match status" value="1"/>
</dbReference>
<evidence type="ECO:0000256" key="5">
    <source>
        <dbReference type="ARBA" id="ARBA00023229"/>
    </source>
</evidence>
<comment type="subunit">
    <text evidence="7">Homotrimer.</text>
</comment>
<reference evidence="10 11" key="1">
    <citation type="journal article" date="2021" name="Genome Biol. Evol.">
        <title>Complete Genome Sequencing of a Novel Gloeobacter Species from a Waterfall Cave in Mexico.</title>
        <authorList>
            <person name="Saw J.H."/>
            <person name="Cardona T."/>
            <person name="Montejano G."/>
        </authorList>
    </citation>
    <scope>NUCLEOTIDE SEQUENCE [LARGE SCALE GENOMIC DNA]</scope>
    <source>
        <strain evidence="10">MG652769</strain>
    </source>
</reference>
<dbReference type="SUPFAM" id="SSF69765">
    <property type="entry name" value="IpsF-like"/>
    <property type="match status" value="1"/>
</dbReference>
<comment type="catalytic activity">
    <reaction evidence="1 7 8">
        <text>4-CDP-2-C-methyl-D-erythritol 2-phosphate = 2-C-methyl-D-erythritol 2,4-cyclic diphosphate + CMP</text>
        <dbReference type="Rhea" id="RHEA:23864"/>
        <dbReference type="ChEBI" id="CHEBI:57919"/>
        <dbReference type="ChEBI" id="CHEBI:58483"/>
        <dbReference type="ChEBI" id="CHEBI:60377"/>
        <dbReference type="EC" id="4.6.1.12"/>
    </reaction>
</comment>
<comment type="function">
    <text evidence="7">Involved in the biosynthesis of isopentenyl diphosphate (IPP) and dimethylallyl diphosphate (DMAPP), two major building blocks of isoprenoid compounds. Catalyzes the conversion of 4-diphosphocytidyl-2-C-methyl-D-erythritol 2-phosphate (CDP-ME2P) to 2-C-methyl-D-erythritol 2,4-cyclodiphosphate (ME-CPP) with a corresponding release of cytidine 5-monophosphate (CMP).</text>
</comment>
<dbReference type="PANTHER" id="PTHR43181">
    <property type="entry name" value="2-C-METHYL-D-ERYTHRITOL 2,4-CYCLODIPHOSPHATE SYNTHASE, CHLOROPLASTIC"/>
    <property type="match status" value="1"/>
</dbReference>
<organism evidence="10 11">
    <name type="scientific">Gloeobacter morelensis MG652769</name>
    <dbReference type="NCBI Taxonomy" id="2781736"/>
    <lineage>
        <taxon>Bacteria</taxon>
        <taxon>Bacillati</taxon>
        <taxon>Cyanobacteriota</taxon>
        <taxon>Cyanophyceae</taxon>
        <taxon>Gloeobacterales</taxon>
        <taxon>Gloeobacteraceae</taxon>
        <taxon>Gloeobacter</taxon>
        <taxon>Gloeobacter morelensis</taxon>
    </lineage>
</organism>
<keyword evidence="4 7" id="KW-0479">Metal-binding</keyword>
<feature type="site" description="Transition state stabilizer" evidence="7">
    <location>
        <position position="133"/>
    </location>
</feature>
<protein>
    <recommendedName>
        <fullName evidence="3 7">2-C-methyl-D-erythritol 2,4-cyclodiphosphate synthase</fullName>
        <shortName evidence="7">MECDP-synthase</shortName>
        <shortName evidence="7">MECPP-synthase</shortName>
        <shortName evidence="7">MECPS</shortName>
        <ecNumber evidence="3 7">4.6.1.12</ecNumber>
    </recommendedName>
</protein>
<dbReference type="HAMAP" id="MF_00107">
    <property type="entry name" value="IspF"/>
    <property type="match status" value="1"/>
</dbReference>
<evidence type="ECO:0000256" key="7">
    <source>
        <dbReference type="HAMAP-Rule" id="MF_00107"/>
    </source>
</evidence>
<dbReference type="InterPro" id="IPR036571">
    <property type="entry name" value="MECDP_synthase_sf"/>
</dbReference>
<keyword evidence="6 7" id="KW-0456">Lyase</keyword>
<dbReference type="RefSeq" id="WP_230843321.1">
    <property type="nucleotide sequence ID" value="NZ_CP063845.1"/>
</dbReference>
<evidence type="ECO:0000259" key="9">
    <source>
        <dbReference type="Pfam" id="PF02542"/>
    </source>
</evidence>
<dbReference type="EC" id="4.6.1.12" evidence="3 7"/>
<evidence type="ECO:0000256" key="8">
    <source>
        <dbReference type="RuleBase" id="RU004395"/>
    </source>
</evidence>
<feature type="domain" description="2-C-methyl-D-erythritol 2,4-cyclodiphosphate synthase" evidence="9">
    <location>
        <begin position="1"/>
        <end position="154"/>
    </location>
</feature>
<comment type="caution">
    <text evidence="7">Lacks conserved residue(s) required for the propagation of feature annotation.</text>
</comment>
<dbReference type="InterPro" id="IPR020555">
    <property type="entry name" value="MECDP_synthase_CS"/>
</dbReference>
<sequence length="156" mass="16484">MRIGNGYDFHRLVAGRRLILGGVEIPYHLGLLGHSDADLLTHAITDALLGAACLGDIGQHFPPGDPQWQDVSSLLLLSKVLELVRGRGLRLSNVDAVVVAERPKLASHIPVIRQSLAGALGLPLDRLSVKATTNEGLGPVGEGLAMACHAVVLLEE</sequence>
<name>A0ABY3PRA8_9CYAN</name>
<evidence type="ECO:0000256" key="3">
    <source>
        <dbReference type="ARBA" id="ARBA00012579"/>
    </source>
</evidence>
<feature type="binding site" evidence="7">
    <location>
        <begin position="132"/>
        <end position="135"/>
    </location>
    <ligand>
        <name>4-CDP-2-C-methyl-D-erythritol 2-phosphate</name>
        <dbReference type="ChEBI" id="CHEBI:57919"/>
    </ligand>
</feature>
<evidence type="ECO:0000256" key="1">
    <source>
        <dbReference type="ARBA" id="ARBA00000200"/>
    </source>
</evidence>
<dbReference type="GO" id="GO:0008685">
    <property type="term" value="F:2-C-methyl-D-erythritol 2,4-cyclodiphosphate synthase activity"/>
    <property type="evidence" value="ECO:0007669"/>
    <property type="project" value="UniProtKB-EC"/>
</dbReference>
<keyword evidence="11" id="KW-1185">Reference proteome</keyword>
<dbReference type="PROSITE" id="PS01350">
    <property type="entry name" value="ISPF"/>
    <property type="match status" value="1"/>
</dbReference>
<dbReference type="Proteomes" id="UP001054846">
    <property type="component" value="Chromosome"/>
</dbReference>
<evidence type="ECO:0000256" key="6">
    <source>
        <dbReference type="ARBA" id="ARBA00023239"/>
    </source>
</evidence>
<feature type="binding site" evidence="7">
    <location>
        <position position="8"/>
    </location>
    <ligand>
        <name>a divalent metal cation</name>
        <dbReference type="ChEBI" id="CHEBI:60240"/>
    </ligand>
</feature>
<dbReference type="CDD" id="cd00554">
    <property type="entry name" value="MECDP_synthase"/>
    <property type="match status" value="1"/>
</dbReference>
<accession>A0ABY3PRA8</accession>
<evidence type="ECO:0000313" key="10">
    <source>
        <dbReference type="EMBL" id="UFP96078.1"/>
    </source>
</evidence>
<comment type="pathway">
    <text evidence="2 7">Isoprenoid biosynthesis; isopentenyl diphosphate biosynthesis via DXP pathway; isopentenyl diphosphate from 1-deoxy-D-xylulose 5-phosphate: step 4/6.</text>
</comment>
<comment type="cofactor">
    <cofactor evidence="7">
        <name>a divalent metal cation</name>
        <dbReference type="ChEBI" id="CHEBI:60240"/>
    </cofactor>
    <text evidence="7">Binds 1 divalent metal cation per subunit.</text>
</comment>
<dbReference type="NCBIfam" id="TIGR00151">
    <property type="entry name" value="ispF"/>
    <property type="match status" value="1"/>
</dbReference>
<dbReference type="Gene3D" id="3.30.1330.50">
    <property type="entry name" value="2-C-methyl-D-erythritol 2,4-cyclodiphosphate synthase"/>
    <property type="match status" value="1"/>
</dbReference>
<feature type="binding site" evidence="7">
    <location>
        <begin position="8"/>
        <end position="10"/>
    </location>
    <ligand>
        <name>4-CDP-2-C-methyl-D-erythritol 2-phosphate</name>
        <dbReference type="ChEBI" id="CHEBI:57919"/>
    </ligand>
</feature>
<feature type="binding site" evidence="7">
    <location>
        <begin position="34"/>
        <end position="35"/>
    </location>
    <ligand>
        <name>4-CDP-2-C-methyl-D-erythritol 2-phosphate</name>
        <dbReference type="ChEBI" id="CHEBI:57919"/>
    </ligand>
</feature>
<feature type="binding site" evidence="7">
    <location>
        <position position="42"/>
    </location>
    <ligand>
        <name>a divalent metal cation</name>
        <dbReference type="ChEBI" id="CHEBI:60240"/>
    </ligand>
</feature>
<dbReference type="InterPro" id="IPR003526">
    <property type="entry name" value="MECDP_synthase"/>
</dbReference>
<evidence type="ECO:0000256" key="2">
    <source>
        <dbReference type="ARBA" id="ARBA00004709"/>
    </source>
</evidence>
<feature type="binding site" evidence="7">
    <location>
        <begin position="56"/>
        <end position="58"/>
    </location>
    <ligand>
        <name>4-CDP-2-C-methyl-D-erythritol 2-phosphate</name>
        <dbReference type="ChEBI" id="CHEBI:57919"/>
    </ligand>
</feature>
<gene>
    <name evidence="7" type="primary">ispF</name>
    <name evidence="10" type="ORF">ISF26_07670</name>
</gene>
<dbReference type="EMBL" id="CP063845">
    <property type="protein sequence ID" value="UFP96078.1"/>
    <property type="molecule type" value="Genomic_DNA"/>
</dbReference>
<evidence type="ECO:0000256" key="4">
    <source>
        <dbReference type="ARBA" id="ARBA00022723"/>
    </source>
</evidence>
<proteinExistence type="inferred from homology"/>